<proteinExistence type="predicted"/>
<evidence type="ECO:0000313" key="1">
    <source>
        <dbReference type="EMBL" id="QIB26111.1"/>
    </source>
</evidence>
<dbReference type="KEGG" id="cazo:G3A45_01570"/>
<accession>A0A6P1YAA0</accession>
<dbReference type="InterPro" id="IPR018755">
    <property type="entry name" value="Phage_Mu_Gp48"/>
</dbReference>
<protein>
    <submittedName>
        <fullName evidence="1">DUF2313 domain-containing protein</fullName>
    </submittedName>
</protein>
<dbReference type="Proteomes" id="UP000464452">
    <property type="component" value="Chromosome"/>
</dbReference>
<sequence>MNNYEEIKTFLPDFYNDILEMQLYFHSLGSQLDKAEESNTKVLFNNFIYRADEDTIERLEKYLYLPIDKKKPLEDRRRLVASFFVGFGKMSASKIKEIVYQFTNAIPDVKFEDSTIIVEIERGYTESLYLVDVATILSRKLPAHLGFTLSVNITVNTTVKVKSHVYQFDYKLCDELICGTYPRPAYLGEVDKKIVNVSAKEEISLFDYRLCGTYPTNATVGDVNIALSEMNADSKNYPFDYKLAGTTPDVSTLGDINNIQSSTDEATKTVAFSYILCGTKRCGE</sequence>
<gene>
    <name evidence="1" type="ORF">G3A45_01570</name>
</gene>
<name>A0A6P1YAA0_9FIRM</name>
<dbReference type="AlphaFoldDB" id="A0A6P1YAA0"/>
<evidence type="ECO:0000313" key="2">
    <source>
        <dbReference type="Proteomes" id="UP000464452"/>
    </source>
</evidence>
<reference evidence="1 2" key="1">
    <citation type="submission" date="2020-02" db="EMBL/GenBank/DDBJ databases">
        <title>Thermophilic hydrogen producing bacteria, Caloranaerobacter azorensis.</title>
        <authorList>
            <person name="Baek K."/>
        </authorList>
    </citation>
    <scope>NUCLEOTIDE SEQUENCE [LARGE SCALE GENOMIC DNA]</scope>
    <source>
        <strain evidence="1 2">T3-1</strain>
    </source>
</reference>
<dbReference type="EMBL" id="CP048617">
    <property type="protein sequence ID" value="QIB26111.1"/>
    <property type="molecule type" value="Genomic_DNA"/>
</dbReference>
<organism evidence="1 2">
    <name type="scientific">Caloranaerobacter azorensis</name>
    <dbReference type="NCBI Taxonomy" id="116090"/>
    <lineage>
        <taxon>Bacteria</taxon>
        <taxon>Bacillati</taxon>
        <taxon>Bacillota</taxon>
        <taxon>Tissierellia</taxon>
        <taxon>Tissierellales</taxon>
        <taxon>Thermohalobacteraceae</taxon>
        <taxon>Caloranaerobacter</taxon>
    </lineage>
</organism>
<dbReference type="Pfam" id="PF10076">
    <property type="entry name" value="Phage_Mu_Gp48"/>
    <property type="match status" value="1"/>
</dbReference>
<dbReference type="RefSeq" id="WP_163234291.1">
    <property type="nucleotide sequence ID" value="NZ_CP048617.1"/>
</dbReference>